<proteinExistence type="predicted"/>
<feature type="compositionally biased region" description="Low complexity" evidence="1">
    <location>
        <begin position="223"/>
        <end position="237"/>
    </location>
</feature>
<feature type="compositionally biased region" description="Acidic residues" evidence="1">
    <location>
        <begin position="121"/>
        <end position="131"/>
    </location>
</feature>
<feature type="compositionally biased region" description="Basic and acidic residues" evidence="1">
    <location>
        <begin position="338"/>
        <end position="362"/>
    </location>
</feature>
<dbReference type="AlphaFoldDB" id="A0A3N4KFB7"/>
<gene>
    <name evidence="2" type="ORF">P167DRAFT_608148</name>
</gene>
<feature type="compositionally biased region" description="Polar residues" evidence="1">
    <location>
        <begin position="238"/>
        <end position="258"/>
    </location>
</feature>
<organism evidence="2 3">
    <name type="scientific">Morchella conica CCBAS932</name>
    <dbReference type="NCBI Taxonomy" id="1392247"/>
    <lineage>
        <taxon>Eukaryota</taxon>
        <taxon>Fungi</taxon>
        <taxon>Dikarya</taxon>
        <taxon>Ascomycota</taxon>
        <taxon>Pezizomycotina</taxon>
        <taxon>Pezizomycetes</taxon>
        <taxon>Pezizales</taxon>
        <taxon>Morchellaceae</taxon>
        <taxon>Morchella</taxon>
    </lineage>
</organism>
<feature type="compositionally biased region" description="Low complexity" evidence="1">
    <location>
        <begin position="328"/>
        <end position="337"/>
    </location>
</feature>
<sequence length="546" mass="60080">MTRSDKPPIFASASSVRPQTYPVLRGTMIFDSPYPPMPQRGDSGAQMPPPVHAGQQYSQSRTHDRRAMPRRATTGVVPPQPPSSRRNASGPFASGRYEWNRSLMFYGQPIDTAAAQASADAEFDDSSDDDPISATILDNASVPMFVPSRVSSRTHTASGSNQSLFEYPSMSSYTPHPRHPSSPKYQVYGSSVPVPSSPRHLLAGPSSPRYQFTEPSSHEHPWPTLSSSPSPVELPSPQNSFVEQESPWNAPQKTSSPQDPLMRRSSHRHPSPELSSPRHQYHKLTSPSASFARNSSPENSATTSSSSLQLRKGLQESPSRVPREFPQAATAFAAAIQEAEHRLHNSSLEESKENTDPDGVAHFKNLEGMFDEIKKLSICAEDTGKGTISRWTFNSKLARQRPSILKDLPSSVAPEKGKGKGKDTSPTLGTFARSRKVSMSAEKPKTRSRKGSVSAEQPKKRNVSGLWKRGSDSSTKPAFTKPAENRFSLDEEVNRPNMGDFAMVDFVWSLKSSCPVTKNITQYGEWERMVGEDGRSDEFSLLNPPQ</sequence>
<feature type="region of interest" description="Disordered" evidence="1">
    <location>
        <begin position="114"/>
        <end position="362"/>
    </location>
</feature>
<feature type="region of interest" description="Disordered" evidence="1">
    <location>
        <begin position="403"/>
        <end position="484"/>
    </location>
</feature>
<dbReference type="EMBL" id="ML119154">
    <property type="protein sequence ID" value="RPB09180.1"/>
    <property type="molecule type" value="Genomic_DNA"/>
</dbReference>
<accession>A0A3N4KFB7</accession>
<evidence type="ECO:0000313" key="3">
    <source>
        <dbReference type="Proteomes" id="UP000277580"/>
    </source>
</evidence>
<dbReference type="OrthoDB" id="10376057at2759"/>
<dbReference type="Proteomes" id="UP000277580">
    <property type="component" value="Unassembled WGS sequence"/>
</dbReference>
<keyword evidence="3" id="KW-1185">Reference proteome</keyword>
<reference evidence="2 3" key="1">
    <citation type="journal article" date="2018" name="Nat. Ecol. Evol.">
        <title>Pezizomycetes genomes reveal the molecular basis of ectomycorrhizal truffle lifestyle.</title>
        <authorList>
            <person name="Murat C."/>
            <person name="Payen T."/>
            <person name="Noel B."/>
            <person name="Kuo A."/>
            <person name="Morin E."/>
            <person name="Chen J."/>
            <person name="Kohler A."/>
            <person name="Krizsan K."/>
            <person name="Balestrini R."/>
            <person name="Da Silva C."/>
            <person name="Montanini B."/>
            <person name="Hainaut M."/>
            <person name="Levati E."/>
            <person name="Barry K.W."/>
            <person name="Belfiori B."/>
            <person name="Cichocki N."/>
            <person name="Clum A."/>
            <person name="Dockter R.B."/>
            <person name="Fauchery L."/>
            <person name="Guy J."/>
            <person name="Iotti M."/>
            <person name="Le Tacon F."/>
            <person name="Lindquist E.A."/>
            <person name="Lipzen A."/>
            <person name="Malagnac F."/>
            <person name="Mello A."/>
            <person name="Molinier V."/>
            <person name="Miyauchi S."/>
            <person name="Poulain J."/>
            <person name="Riccioni C."/>
            <person name="Rubini A."/>
            <person name="Sitrit Y."/>
            <person name="Splivallo R."/>
            <person name="Traeger S."/>
            <person name="Wang M."/>
            <person name="Zifcakova L."/>
            <person name="Wipf D."/>
            <person name="Zambonelli A."/>
            <person name="Paolocci F."/>
            <person name="Nowrousian M."/>
            <person name="Ottonello S."/>
            <person name="Baldrian P."/>
            <person name="Spatafora J.W."/>
            <person name="Henrissat B."/>
            <person name="Nagy L.G."/>
            <person name="Aury J.M."/>
            <person name="Wincker P."/>
            <person name="Grigoriev I.V."/>
            <person name="Bonfante P."/>
            <person name="Martin F.M."/>
        </authorList>
    </citation>
    <scope>NUCLEOTIDE SEQUENCE [LARGE SCALE GENOMIC DNA]</scope>
    <source>
        <strain evidence="2 3">CCBAS932</strain>
    </source>
</reference>
<feature type="compositionally biased region" description="Polar residues" evidence="1">
    <location>
        <begin position="149"/>
        <end position="174"/>
    </location>
</feature>
<evidence type="ECO:0000256" key="1">
    <source>
        <dbReference type="SAM" id="MobiDB-lite"/>
    </source>
</evidence>
<feature type="compositionally biased region" description="Polar residues" evidence="1">
    <location>
        <begin position="273"/>
        <end position="293"/>
    </location>
</feature>
<feature type="region of interest" description="Disordered" evidence="1">
    <location>
        <begin position="27"/>
        <end position="93"/>
    </location>
</feature>
<name>A0A3N4KFB7_9PEZI</name>
<feature type="compositionally biased region" description="Low complexity" evidence="1">
    <location>
        <begin position="294"/>
        <end position="307"/>
    </location>
</feature>
<protein>
    <submittedName>
        <fullName evidence="2">Uncharacterized protein</fullName>
    </submittedName>
</protein>
<dbReference type="InParanoid" id="A0A3N4KFB7"/>
<evidence type="ECO:0000313" key="2">
    <source>
        <dbReference type="EMBL" id="RPB09180.1"/>
    </source>
</evidence>